<protein>
    <submittedName>
        <fullName evidence="2">Unannotated protein</fullName>
    </submittedName>
</protein>
<keyword evidence="1" id="KW-0812">Transmembrane</keyword>
<sequence>MTTIRTIAHAPHAVQTLAAVVAHQGGWDEGLIVAGPLLVIVGLLWLARYRAAKLEHPQPPADNATPSSDS</sequence>
<proteinExistence type="predicted"/>
<gene>
    <name evidence="2" type="ORF">UFOPK2992_01117</name>
</gene>
<feature type="transmembrane region" description="Helical" evidence="1">
    <location>
        <begin position="30"/>
        <end position="47"/>
    </location>
</feature>
<keyword evidence="1" id="KW-1133">Transmembrane helix</keyword>
<keyword evidence="1" id="KW-0472">Membrane</keyword>
<dbReference type="AlphaFoldDB" id="A0A6J6Y0X4"/>
<accession>A0A6J6Y0X4</accession>
<organism evidence="2">
    <name type="scientific">freshwater metagenome</name>
    <dbReference type="NCBI Taxonomy" id="449393"/>
    <lineage>
        <taxon>unclassified sequences</taxon>
        <taxon>metagenomes</taxon>
        <taxon>ecological metagenomes</taxon>
    </lineage>
</organism>
<evidence type="ECO:0000256" key="1">
    <source>
        <dbReference type="SAM" id="Phobius"/>
    </source>
</evidence>
<dbReference type="EMBL" id="CAFAAI010000192">
    <property type="protein sequence ID" value="CAB4802932.1"/>
    <property type="molecule type" value="Genomic_DNA"/>
</dbReference>
<reference evidence="2" key="1">
    <citation type="submission" date="2020-05" db="EMBL/GenBank/DDBJ databases">
        <authorList>
            <person name="Chiriac C."/>
            <person name="Salcher M."/>
            <person name="Ghai R."/>
            <person name="Kavagutti S V."/>
        </authorList>
    </citation>
    <scope>NUCLEOTIDE SEQUENCE</scope>
</reference>
<evidence type="ECO:0000313" key="2">
    <source>
        <dbReference type="EMBL" id="CAB4802932.1"/>
    </source>
</evidence>
<name>A0A6J6Y0X4_9ZZZZ</name>